<evidence type="ECO:0000313" key="4">
    <source>
        <dbReference type="EMBL" id="RQG91329.1"/>
    </source>
</evidence>
<keyword evidence="1" id="KW-0805">Transcription regulation</keyword>
<dbReference type="InterPro" id="IPR000014">
    <property type="entry name" value="PAS"/>
</dbReference>
<protein>
    <submittedName>
        <fullName evidence="4">PAS domain S-box protein</fullName>
    </submittedName>
</protein>
<sequence>MNNETRSELIVLVSGERAGESRLSSRLREETTARVRSISVDELETVLEANCPVGVVFEIDDPDVLRDRVDLVRSMAIDLPIVVVPERGSEALATAALRGGATDYVSAGSDEAVARILEPIRTTGRSARDPDGDFRRILANELPDEAFVIGEDGTCLEARFRARSEGLYSVSADSLVGMNLTEFVPDETAASLQDCVDRTLRTGNVQSIEYDLETTDGCRRFDARVVPVEEWIEGRRAVIWLARDITERANRERELRSRQAQLETLNRINAVVRQVIETLVDAPGRDAIERGVCDQLVESELYCGSWIAEWTGNDELAYRTGSGGATEYLSCARETTSSSDCPFRRAARTGEIQTINRILEREPFPHPLQGAAREDGIRAAIAVPITHNETTYGVLSVLSGRADAFSDSEQTSFDLLGETIGFTIMAIKNRQLLFADSVVELEFRINGGETFSFDISREYGCSCTLEWAGTTTGGRTYQFVTIDGIDGETALEAANEHESVEECQLVQDGTEGCTLELRLRDSGVRTLTNHGVTIRDVVVESDVGTCLIEVPQSANVREISNALGRVYDQTELVARRDVDRPVRTAAERHDRILDELTERQLTTLRLAYYGGFFDWPRERTGEEIASSMNISPPTMHQHLRKGLKTILGEFFEATATSE</sequence>
<dbReference type="PANTHER" id="PTHR34236">
    <property type="entry name" value="DIMETHYL SULFOXIDE REDUCTASE TRANSCRIPTIONAL ACTIVATOR"/>
    <property type="match status" value="1"/>
</dbReference>
<dbReference type="PANTHER" id="PTHR34236:SF1">
    <property type="entry name" value="DIMETHYL SULFOXIDE REDUCTASE TRANSCRIPTIONAL ACTIVATOR"/>
    <property type="match status" value="1"/>
</dbReference>
<dbReference type="Gene3D" id="3.30.450.40">
    <property type="match status" value="1"/>
</dbReference>
<reference evidence="4 5" key="1">
    <citation type="submission" date="2018-10" db="EMBL/GenBank/DDBJ databases">
        <title>Natrarchaeobius chitinivorans gen. nov., sp. nov., and Natrarchaeobius haloalkaliphilus sp. nov., alkaliphilic, chitin-utilizing haloarchaea from hypersaline alkaline lakes.</title>
        <authorList>
            <person name="Sorokin D.Y."/>
            <person name="Elcheninov A.G."/>
            <person name="Kostrikina N.A."/>
            <person name="Bale N.J."/>
            <person name="Sinninghe Damste J.S."/>
            <person name="Khijniak T.V."/>
            <person name="Kublanov I.V."/>
            <person name="Toshchakov S.V."/>
        </authorList>
    </citation>
    <scope>NUCLEOTIDE SEQUENCE [LARGE SCALE GENOMIC DNA]</scope>
    <source>
        <strain evidence="4 5">AArcht-Sl</strain>
    </source>
</reference>
<keyword evidence="2" id="KW-0804">Transcription</keyword>
<gene>
    <name evidence="4" type="ORF">EA462_04940</name>
</gene>
<dbReference type="Pfam" id="PF04967">
    <property type="entry name" value="HTH_10"/>
    <property type="match status" value="1"/>
</dbReference>
<dbReference type="SUPFAM" id="SSF55785">
    <property type="entry name" value="PYP-like sensor domain (PAS domain)"/>
    <property type="match status" value="1"/>
</dbReference>
<dbReference type="CDD" id="cd00130">
    <property type="entry name" value="PAS"/>
    <property type="match status" value="1"/>
</dbReference>
<proteinExistence type="predicted"/>
<name>A0A3N6P1F6_9EURY</name>
<dbReference type="InterPro" id="IPR013656">
    <property type="entry name" value="PAS_4"/>
</dbReference>
<dbReference type="OrthoDB" id="106505at2157"/>
<evidence type="ECO:0000256" key="1">
    <source>
        <dbReference type="ARBA" id="ARBA00023015"/>
    </source>
</evidence>
<evidence type="ECO:0000256" key="2">
    <source>
        <dbReference type="ARBA" id="ARBA00023163"/>
    </source>
</evidence>
<comment type="caution">
    <text evidence="4">The sequence shown here is derived from an EMBL/GenBank/DDBJ whole genome shotgun (WGS) entry which is preliminary data.</text>
</comment>
<dbReference type="Pfam" id="PF13185">
    <property type="entry name" value="GAF_2"/>
    <property type="match status" value="1"/>
</dbReference>
<dbReference type="InterPro" id="IPR036388">
    <property type="entry name" value="WH-like_DNA-bd_sf"/>
</dbReference>
<dbReference type="InterPro" id="IPR007050">
    <property type="entry name" value="HTH_bacterioopsin"/>
</dbReference>
<dbReference type="InterPro" id="IPR003018">
    <property type="entry name" value="GAF"/>
</dbReference>
<dbReference type="SUPFAM" id="SSF88659">
    <property type="entry name" value="Sigma3 and sigma4 domains of RNA polymerase sigma factors"/>
    <property type="match status" value="1"/>
</dbReference>
<dbReference type="EMBL" id="REFY01000002">
    <property type="protein sequence ID" value="RQG91329.1"/>
    <property type="molecule type" value="Genomic_DNA"/>
</dbReference>
<organism evidence="4 5">
    <name type="scientific">Natrarchaeobius halalkaliphilus</name>
    <dbReference type="NCBI Taxonomy" id="1679091"/>
    <lineage>
        <taxon>Archaea</taxon>
        <taxon>Methanobacteriati</taxon>
        <taxon>Methanobacteriota</taxon>
        <taxon>Stenosarchaea group</taxon>
        <taxon>Halobacteria</taxon>
        <taxon>Halobacteriales</taxon>
        <taxon>Natrialbaceae</taxon>
        <taxon>Natrarchaeobius</taxon>
    </lineage>
</organism>
<evidence type="ECO:0000259" key="3">
    <source>
        <dbReference type="SMART" id="SM00065"/>
    </source>
</evidence>
<dbReference type="Gene3D" id="1.10.10.10">
    <property type="entry name" value="Winged helix-like DNA-binding domain superfamily/Winged helix DNA-binding domain"/>
    <property type="match status" value="1"/>
</dbReference>
<dbReference type="Proteomes" id="UP000273828">
    <property type="component" value="Unassembled WGS sequence"/>
</dbReference>
<dbReference type="AlphaFoldDB" id="A0A3N6P1F6"/>
<dbReference type="RefSeq" id="WP_124177457.1">
    <property type="nucleotide sequence ID" value="NZ_REFY01000002.1"/>
</dbReference>
<dbReference type="SMART" id="SM00065">
    <property type="entry name" value="GAF"/>
    <property type="match status" value="1"/>
</dbReference>
<dbReference type="Pfam" id="PF08448">
    <property type="entry name" value="PAS_4"/>
    <property type="match status" value="1"/>
</dbReference>
<dbReference type="NCBIfam" id="TIGR00229">
    <property type="entry name" value="sensory_box"/>
    <property type="match status" value="1"/>
</dbReference>
<dbReference type="Gene3D" id="3.30.450.20">
    <property type="entry name" value="PAS domain"/>
    <property type="match status" value="1"/>
</dbReference>
<dbReference type="InterPro" id="IPR029016">
    <property type="entry name" value="GAF-like_dom_sf"/>
</dbReference>
<keyword evidence="5" id="KW-1185">Reference proteome</keyword>
<dbReference type="InterPro" id="IPR035965">
    <property type="entry name" value="PAS-like_dom_sf"/>
</dbReference>
<dbReference type="InterPro" id="IPR013324">
    <property type="entry name" value="RNA_pol_sigma_r3/r4-like"/>
</dbReference>
<dbReference type="Pfam" id="PF15915">
    <property type="entry name" value="BAT"/>
    <property type="match status" value="1"/>
</dbReference>
<accession>A0A3N6P1F6</accession>
<feature type="domain" description="GAF" evidence="3">
    <location>
        <begin position="264"/>
        <end position="434"/>
    </location>
</feature>
<evidence type="ECO:0000313" key="5">
    <source>
        <dbReference type="Proteomes" id="UP000273828"/>
    </source>
</evidence>
<dbReference type="InterPro" id="IPR031803">
    <property type="entry name" value="BAT_GAF/HTH-assoc"/>
</dbReference>
<dbReference type="SUPFAM" id="SSF55781">
    <property type="entry name" value="GAF domain-like"/>
    <property type="match status" value="1"/>
</dbReference>